<protein>
    <submittedName>
        <fullName evidence="1">Uncharacterized protein</fullName>
    </submittedName>
</protein>
<gene>
    <name evidence="1" type="ORF">DPMN_114447</name>
</gene>
<sequence>MDADVRTRNSKARAVFHQLTNVGGTSAIGINTNSYMIENKTLQYSRGANTTL</sequence>
<dbReference type="AlphaFoldDB" id="A0A9D4QRQ9"/>
<dbReference type="Proteomes" id="UP000828390">
    <property type="component" value="Unassembled WGS sequence"/>
</dbReference>
<dbReference type="EMBL" id="JAIWYP010000004">
    <property type="protein sequence ID" value="KAH3840989.1"/>
    <property type="molecule type" value="Genomic_DNA"/>
</dbReference>
<evidence type="ECO:0000313" key="2">
    <source>
        <dbReference type="Proteomes" id="UP000828390"/>
    </source>
</evidence>
<reference evidence="1" key="2">
    <citation type="submission" date="2020-11" db="EMBL/GenBank/DDBJ databases">
        <authorList>
            <person name="McCartney M.A."/>
            <person name="Auch B."/>
            <person name="Kono T."/>
            <person name="Mallez S."/>
            <person name="Becker A."/>
            <person name="Gohl D.M."/>
            <person name="Silverstein K.A.T."/>
            <person name="Koren S."/>
            <person name="Bechman K.B."/>
            <person name="Herman A."/>
            <person name="Abrahante J.E."/>
            <person name="Garbe J."/>
        </authorList>
    </citation>
    <scope>NUCLEOTIDE SEQUENCE</scope>
    <source>
        <strain evidence="1">Duluth1</strain>
        <tissue evidence="1">Whole animal</tissue>
    </source>
</reference>
<keyword evidence="2" id="KW-1185">Reference proteome</keyword>
<evidence type="ECO:0000313" key="1">
    <source>
        <dbReference type="EMBL" id="KAH3840989.1"/>
    </source>
</evidence>
<reference evidence="1" key="1">
    <citation type="journal article" date="2019" name="bioRxiv">
        <title>The Genome of the Zebra Mussel, Dreissena polymorpha: A Resource for Invasive Species Research.</title>
        <authorList>
            <person name="McCartney M.A."/>
            <person name="Auch B."/>
            <person name="Kono T."/>
            <person name="Mallez S."/>
            <person name="Zhang Y."/>
            <person name="Obille A."/>
            <person name="Becker A."/>
            <person name="Abrahante J.E."/>
            <person name="Garbe J."/>
            <person name="Badalamenti J.P."/>
            <person name="Herman A."/>
            <person name="Mangelson H."/>
            <person name="Liachko I."/>
            <person name="Sullivan S."/>
            <person name="Sone E.D."/>
            <person name="Koren S."/>
            <person name="Silverstein K.A.T."/>
            <person name="Beckman K.B."/>
            <person name="Gohl D.M."/>
        </authorList>
    </citation>
    <scope>NUCLEOTIDE SEQUENCE</scope>
    <source>
        <strain evidence="1">Duluth1</strain>
        <tissue evidence="1">Whole animal</tissue>
    </source>
</reference>
<comment type="caution">
    <text evidence="1">The sequence shown here is derived from an EMBL/GenBank/DDBJ whole genome shotgun (WGS) entry which is preliminary data.</text>
</comment>
<name>A0A9D4QRQ9_DREPO</name>
<accession>A0A9D4QRQ9</accession>
<organism evidence="1 2">
    <name type="scientific">Dreissena polymorpha</name>
    <name type="common">Zebra mussel</name>
    <name type="synonym">Mytilus polymorpha</name>
    <dbReference type="NCBI Taxonomy" id="45954"/>
    <lineage>
        <taxon>Eukaryota</taxon>
        <taxon>Metazoa</taxon>
        <taxon>Spiralia</taxon>
        <taxon>Lophotrochozoa</taxon>
        <taxon>Mollusca</taxon>
        <taxon>Bivalvia</taxon>
        <taxon>Autobranchia</taxon>
        <taxon>Heteroconchia</taxon>
        <taxon>Euheterodonta</taxon>
        <taxon>Imparidentia</taxon>
        <taxon>Neoheterodontei</taxon>
        <taxon>Myida</taxon>
        <taxon>Dreissenoidea</taxon>
        <taxon>Dreissenidae</taxon>
        <taxon>Dreissena</taxon>
    </lineage>
</organism>
<proteinExistence type="predicted"/>